<sequence>MIVCMFKSFACYGYPYMLLLICCFATSSTGVGVACKGAYPCIPDNAIPVFCESLCPEEKLSVCSVLEE</sequence>
<organism evidence="2 3">
    <name type="scientific">Dreissena polymorpha</name>
    <name type="common">Zebra mussel</name>
    <name type="synonym">Mytilus polymorpha</name>
    <dbReference type="NCBI Taxonomy" id="45954"/>
    <lineage>
        <taxon>Eukaryota</taxon>
        <taxon>Metazoa</taxon>
        <taxon>Spiralia</taxon>
        <taxon>Lophotrochozoa</taxon>
        <taxon>Mollusca</taxon>
        <taxon>Bivalvia</taxon>
        <taxon>Autobranchia</taxon>
        <taxon>Heteroconchia</taxon>
        <taxon>Euheterodonta</taxon>
        <taxon>Imparidentia</taxon>
        <taxon>Neoheterodontei</taxon>
        <taxon>Myida</taxon>
        <taxon>Dreissenoidea</taxon>
        <taxon>Dreissenidae</taxon>
        <taxon>Dreissena</taxon>
    </lineage>
</organism>
<gene>
    <name evidence="2" type="ORF">DPMN_020722</name>
</gene>
<keyword evidence="1" id="KW-0732">Signal</keyword>
<keyword evidence="3" id="KW-1185">Reference proteome</keyword>
<feature type="chain" id="PRO_5039503522" description="Secreted protein" evidence="1">
    <location>
        <begin position="31"/>
        <end position="68"/>
    </location>
</feature>
<protein>
    <recommendedName>
        <fullName evidence="4">Secreted protein</fullName>
    </recommendedName>
</protein>
<dbReference type="Proteomes" id="UP000828390">
    <property type="component" value="Unassembled WGS sequence"/>
</dbReference>
<evidence type="ECO:0000256" key="1">
    <source>
        <dbReference type="SAM" id="SignalP"/>
    </source>
</evidence>
<proteinExistence type="predicted"/>
<evidence type="ECO:0000313" key="3">
    <source>
        <dbReference type="Proteomes" id="UP000828390"/>
    </source>
</evidence>
<accession>A0A9D4NLJ1</accession>
<dbReference type="AlphaFoldDB" id="A0A9D4NLJ1"/>
<evidence type="ECO:0008006" key="4">
    <source>
        <dbReference type="Google" id="ProtNLM"/>
    </source>
</evidence>
<dbReference type="EMBL" id="JAIWYP010000001">
    <property type="protein sequence ID" value="KAH3896545.1"/>
    <property type="molecule type" value="Genomic_DNA"/>
</dbReference>
<dbReference type="PROSITE" id="PS51257">
    <property type="entry name" value="PROKAR_LIPOPROTEIN"/>
    <property type="match status" value="1"/>
</dbReference>
<name>A0A9D4NLJ1_DREPO</name>
<reference evidence="2" key="2">
    <citation type="submission" date="2020-11" db="EMBL/GenBank/DDBJ databases">
        <authorList>
            <person name="McCartney M.A."/>
            <person name="Auch B."/>
            <person name="Kono T."/>
            <person name="Mallez S."/>
            <person name="Becker A."/>
            <person name="Gohl D.M."/>
            <person name="Silverstein K.A.T."/>
            <person name="Koren S."/>
            <person name="Bechman K.B."/>
            <person name="Herman A."/>
            <person name="Abrahante J.E."/>
            <person name="Garbe J."/>
        </authorList>
    </citation>
    <scope>NUCLEOTIDE SEQUENCE</scope>
    <source>
        <strain evidence="2">Duluth1</strain>
        <tissue evidence="2">Whole animal</tissue>
    </source>
</reference>
<reference evidence="2" key="1">
    <citation type="journal article" date="2019" name="bioRxiv">
        <title>The Genome of the Zebra Mussel, Dreissena polymorpha: A Resource for Invasive Species Research.</title>
        <authorList>
            <person name="McCartney M.A."/>
            <person name="Auch B."/>
            <person name="Kono T."/>
            <person name="Mallez S."/>
            <person name="Zhang Y."/>
            <person name="Obille A."/>
            <person name="Becker A."/>
            <person name="Abrahante J.E."/>
            <person name="Garbe J."/>
            <person name="Badalamenti J.P."/>
            <person name="Herman A."/>
            <person name="Mangelson H."/>
            <person name="Liachko I."/>
            <person name="Sullivan S."/>
            <person name="Sone E.D."/>
            <person name="Koren S."/>
            <person name="Silverstein K.A.T."/>
            <person name="Beckman K.B."/>
            <person name="Gohl D.M."/>
        </authorList>
    </citation>
    <scope>NUCLEOTIDE SEQUENCE</scope>
    <source>
        <strain evidence="2">Duluth1</strain>
        <tissue evidence="2">Whole animal</tissue>
    </source>
</reference>
<evidence type="ECO:0000313" key="2">
    <source>
        <dbReference type="EMBL" id="KAH3896545.1"/>
    </source>
</evidence>
<feature type="signal peptide" evidence="1">
    <location>
        <begin position="1"/>
        <end position="30"/>
    </location>
</feature>
<comment type="caution">
    <text evidence="2">The sequence shown here is derived from an EMBL/GenBank/DDBJ whole genome shotgun (WGS) entry which is preliminary data.</text>
</comment>